<dbReference type="SUPFAM" id="SSF53474">
    <property type="entry name" value="alpha/beta-Hydrolases"/>
    <property type="match status" value="1"/>
</dbReference>
<feature type="domain" description="AB hydrolase-1" evidence="2">
    <location>
        <begin position="19"/>
        <end position="243"/>
    </location>
</feature>
<dbReference type="Pfam" id="PF12697">
    <property type="entry name" value="Abhydrolase_6"/>
    <property type="match status" value="1"/>
</dbReference>
<dbReference type="Gene3D" id="3.40.50.1820">
    <property type="entry name" value="alpha/beta hydrolase"/>
    <property type="match status" value="1"/>
</dbReference>
<dbReference type="EMBL" id="CP099489">
    <property type="protein sequence ID" value="USQ78161.1"/>
    <property type="molecule type" value="Genomic_DNA"/>
</dbReference>
<evidence type="ECO:0000313" key="3">
    <source>
        <dbReference type="EMBL" id="USQ78161.1"/>
    </source>
</evidence>
<dbReference type="PANTHER" id="PTHR43194:SF2">
    <property type="entry name" value="PEROXISOMAL MEMBRANE PROTEIN LPX1"/>
    <property type="match status" value="1"/>
</dbReference>
<evidence type="ECO:0000313" key="4">
    <source>
        <dbReference type="Proteomes" id="UP001056455"/>
    </source>
</evidence>
<dbReference type="PANTHER" id="PTHR43194">
    <property type="entry name" value="HYDROLASE ALPHA/BETA FOLD FAMILY"/>
    <property type="match status" value="1"/>
</dbReference>
<dbReference type="GO" id="GO:0016787">
    <property type="term" value="F:hydrolase activity"/>
    <property type="evidence" value="ECO:0007669"/>
    <property type="project" value="UniProtKB-KW"/>
</dbReference>
<dbReference type="InterPro" id="IPR050228">
    <property type="entry name" value="Carboxylesterase_BioH"/>
</dbReference>
<sequence length="271" mass="28882">MSPSGLVVHECGTPDGPELVLLHGLTEAGTTWPDAVDRWAADWRILAPDLRGHGDSPRFSDAQLTSVMEVMVADVIALLESVCRGPATLLGHSLGGRVGVLVASRRPDLVERLVLEDPALASVAAATESFVAEQEAFLDTFADGGAAEISRMREVTSWSDAEIRAWAACKSQVDRAMIAHLHLGEWDVAAVLNDLRVPTLLVVPADGETARHRCIVTNPLVGASLLPGVGHCVRRDDPEAFHAVVDPFLTKARRGHPPDPARDPSHAPGGH</sequence>
<keyword evidence="3" id="KW-0378">Hydrolase</keyword>
<proteinExistence type="predicted"/>
<gene>
    <name evidence="3" type="ORF">NF556_10850</name>
</gene>
<reference evidence="3" key="1">
    <citation type="submission" date="2022-06" db="EMBL/GenBank/DDBJ databases">
        <title>Ornithinimicrobium HY1793.</title>
        <authorList>
            <person name="Huang Y."/>
        </authorList>
    </citation>
    <scope>NUCLEOTIDE SEQUENCE</scope>
    <source>
        <strain evidence="3">HY1793</strain>
    </source>
</reference>
<dbReference type="Proteomes" id="UP001056455">
    <property type="component" value="Chromosome"/>
</dbReference>
<name>A0ABY4YMW6_9MICO</name>
<feature type="compositionally biased region" description="Basic and acidic residues" evidence="1">
    <location>
        <begin position="256"/>
        <end position="265"/>
    </location>
</feature>
<organism evidence="3 4">
    <name type="scientific">Ornithinimicrobium faecis</name>
    <dbReference type="NCBI Taxonomy" id="2934158"/>
    <lineage>
        <taxon>Bacteria</taxon>
        <taxon>Bacillati</taxon>
        <taxon>Actinomycetota</taxon>
        <taxon>Actinomycetes</taxon>
        <taxon>Micrococcales</taxon>
        <taxon>Ornithinimicrobiaceae</taxon>
        <taxon>Ornithinimicrobium</taxon>
    </lineage>
</organism>
<keyword evidence="4" id="KW-1185">Reference proteome</keyword>
<dbReference type="InterPro" id="IPR029058">
    <property type="entry name" value="AB_hydrolase_fold"/>
</dbReference>
<evidence type="ECO:0000256" key="1">
    <source>
        <dbReference type="SAM" id="MobiDB-lite"/>
    </source>
</evidence>
<evidence type="ECO:0000259" key="2">
    <source>
        <dbReference type="Pfam" id="PF12697"/>
    </source>
</evidence>
<accession>A0ABY4YMW6</accession>
<protein>
    <submittedName>
        <fullName evidence="3">Alpha/beta hydrolase</fullName>
    </submittedName>
</protein>
<dbReference type="RefSeq" id="WP_252590960.1">
    <property type="nucleotide sequence ID" value="NZ_CP099489.1"/>
</dbReference>
<dbReference type="InterPro" id="IPR000073">
    <property type="entry name" value="AB_hydrolase_1"/>
</dbReference>
<dbReference type="PRINTS" id="PR00111">
    <property type="entry name" value="ABHYDROLASE"/>
</dbReference>
<feature type="region of interest" description="Disordered" evidence="1">
    <location>
        <begin position="249"/>
        <end position="271"/>
    </location>
</feature>